<name>A0ABR3JC00_9AGAR</name>
<organism evidence="1 2">
    <name type="scientific">Hohenbuehelia grisea</name>
    <dbReference type="NCBI Taxonomy" id="104357"/>
    <lineage>
        <taxon>Eukaryota</taxon>
        <taxon>Fungi</taxon>
        <taxon>Dikarya</taxon>
        <taxon>Basidiomycota</taxon>
        <taxon>Agaricomycotina</taxon>
        <taxon>Agaricomycetes</taxon>
        <taxon>Agaricomycetidae</taxon>
        <taxon>Agaricales</taxon>
        <taxon>Pleurotineae</taxon>
        <taxon>Pleurotaceae</taxon>
        <taxon>Hohenbuehelia</taxon>
    </lineage>
</organism>
<accession>A0ABR3JC00</accession>
<dbReference type="EMBL" id="JASNQZ010000008">
    <property type="protein sequence ID" value="KAL0953112.1"/>
    <property type="molecule type" value="Genomic_DNA"/>
</dbReference>
<reference evidence="2" key="1">
    <citation type="submission" date="2024-06" db="EMBL/GenBank/DDBJ databases">
        <title>Multi-omics analyses provide insights into the biosynthesis of the anticancer antibiotic pleurotin in Hohenbuehelia grisea.</title>
        <authorList>
            <person name="Weaver J.A."/>
            <person name="Alberti F."/>
        </authorList>
    </citation>
    <scope>NUCLEOTIDE SEQUENCE [LARGE SCALE GENOMIC DNA]</scope>
    <source>
        <strain evidence="2">T-177</strain>
    </source>
</reference>
<proteinExistence type="predicted"/>
<evidence type="ECO:0008006" key="3">
    <source>
        <dbReference type="Google" id="ProtNLM"/>
    </source>
</evidence>
<comment type="caution">
    <text evidence="1">The sequence shown here is derived from an EMBL/GenBank/DDBJ whole genome shotgun (WGS) entry which is preliminary data.</text>
</comment>
<evidence type="ECO:0000313" key="1">
    <source>
        <dbReference type="EMBL" id="KAL0953112.1"/>
    </source>
</evidence>
<dbReference type="Proteomes" id="UP001556367">
    <property type="component" value="Unassembled WGS sequence"/>
</dbReference>
<sequence>MFESRASPGVRHSAFLAHFCFHLPVNVTVASFTCSRCFALRCLQRHKRVIHIKSANVIVDLEASIIHSSSPSSHGCIAIISCVGILLKTESMMLTGRLERWGLRYEPPQHRVA</sequence>
<keyword evidence="2" id="KW-1185">Reference proteome</keyword>
<protein>
    <recommendedName>
        <fullName evidence="3">C2H2-type domain-containing protein</fullName>
    </recommendedName>
</protein>
<gene>
    <name evidence="1" type="ORF">HGRIS_004381</name>
</gene>
<evidence type="ECO:0000313" key="2">
    <source>
        <dbReference type="Proteomes" id="UP001556367"/>
    </source>
</evidence>